<keyword evidence="14" id="KW-1185">Reference proteome</keyword>
<dbReference type="PIRSF" id="PIRSF000019">
    <property type="entry name" value="Bc1_11K"/>
    <property type="match status" value="1"/>
</dbReference>
<dbReference type="InParanoid" id="A0A1X7TRD9"/>
<dbReference type="InterPro" id="IPR023184">
    <property type="entry name" value="Ubol_cytC_Rdtase_hinge_dom"/>
</dbReference>
<keyword evidence="6 10" id="KW-0249">Electron transport</keyword>
<evidence type="ECO:0000313" key="14">
    <source>
        <dbReference type="Proteomes" id="UP000007879"/>
    </source>
</evidence>
<dbReference type="AlphaFoldDB" id="A0A1X7TRD9"/>
<dbReference type="EnsemblMetazoa" id="Aqu2.1.17652_001">
    <property type="protein sequence ID" value="Aqu2.1.17652_001"/>
    <property type="gene ID" value="Aqu2.1.17652"/>
</dbReference>
<keyword evidence="8 10" id="KW-0472">Membrane</keyword>
<feature type="disulfide bond" evidence="11">
    <location>
        <begin position="27"/>
        <end position="71"/>
    </location>
</feature>
<evidence type="ECO:0000256" key="11">
    <source>
        <dbReference type="PIRSR" id="PIRSR000019-1"/>
    </source>
</evidence>
<comment type="function">
    <text evidence="10">Component of the ubiquinol-cytochrome c oxidoreductase, a multisubunit transmembrane complex that is part of the mitochondrial electron transport chain which drives oxidative phosphorylation.</text>
</comment>
<dbReference type="OMA" id="ETKECAK"/>
<dbReference type="OrthoDB" id="405848at2759"/>
<evidence type="ECO:0000256" key="8">
    <source>
        <dbReference type="ARBA" id="ARBA00023136"/>
    </source>
</evidence>
<dbReference type="FunFam" id="1.10.287.20:FF:000001">
    <property type="entry name" value="Cytochrome b-c1 complex subunit 6"/>
    <property type="match status" value="1"/>
</dbReference>
<sequence length="81" mass="9296">MADDEEIQQQEEDEDPVCYKSVLEEKCGEKASCRKLKEVLEECNDRVSSKSNTTETCVEELSDFIVCVDKCIAKNLFQKLK</sequence>
<evidence type="ECO:0000256" key="4">
    <source>
        <dbReference type="ARBA" id="ARBA00022660"/>
    </source>
</evidence>
<evidence type="ECO:0000256" key="9">
    <source>
        <dbReference type="ARBA" id="ARBA00023157"/>
    </source>
</evidence>
<dbReference type="EnsemblMetazoa" id="XM_003389929.3">
    <property type="protein sequence ID" value="XP_003389977.1"/>
    <property type="gene ID" value="LOC100635790"/>
</dbReference>
<reference evidence="14" key="1">
    <citation type="journal article" date="2010" name="Nature">
        <title>The Amphimedon queenslandica genome and the evolution of animal complexity.</title>
        <authorList>
            <person name="Srivastava M."/>
            <person name="Simakov O."/>
            <person name="Chapman J."/>
            <person name="Fahey B."/>
            <person name="Gauthier M.E."/>
            <person name="Mitros T."/>
            <person name="Richards G.S."/>
            <person name="Conaco C."/>
            <person name="Dacre M."/>
            <person name="Hellsten U."/>
            <person name="Larroux C."/>
            <person name="Putnam N.H."/>
            <person name="Stanke M."/>
            <person name="Adamska M."/>
            <person name="Darling A."/>
            <person name="Degnan S.M."/>
            <person name="Oakley T.H."/>
            <person name="Plachetzki D.C."/>
            <person name="Zhai Y."/>
            <person name="Adamski M."/>
            <person name="Calcino A."/>
            <person name="Cummins S.F."/>
            <person name="Goodstein D.M."/>
            <person name="Harris C."/>
            <person name="Jackson D.J."/>
            <person name="Leys S.P."/>
            <person name="Shu S."/>
            <person name="Woodcroft B.J."/>
            <person name="Vervoort M."/>
            <person name="Kosik K.S."/>
            <person name="Manning G."/>
            <person name="Degnan B.M."/>
            <person name="Rokhsar D.S."/>
        </authorList>
    </citation>
    <scope>NUCLEOTIDE SEQUENCE [LARGE SCALE GENOMIC DNA]</scope>
</reference>
<keyword evidence="3 10" id="KW-0813">Transport</keyword>
<keyword evidence="5 10" id="KW-0999">Mitochondrion inner membrane</keyword>
<protein>
    <recommendedName>
        <fullName evidence="10">Cytochrome b-c1 complex subunit 6</fullName>
    </recommendedName>
</protein>
<keyword evidence="4 10" id="KW-0679">Respiratory chain</keyword>
<dbReference type="GO" id="GO:0005743">
    <property type="term" value="C:mitochondrial inner membrane"/>
    <property type="evidence" value="ECO:0007669"/>
    <property type="project" value="UniProtKB-SubCell"/>
</dbReference>
<dbReference type="KEGG" id="aqu:100635790"/>
<dbReference type="Pfam" id="PF02320">
    <property type="entry name" value="UCR_hinge"/>
    <property type="match status" value="1"/>
</dbReference>
<evidence type="ECO:0000256" key="10">
    <source>
        <dbReference type="PIRNR" id="PIRNR000019"/>
    </source>
</evidence>
<evidence type="ECO:0000256" key="2">
    <source>
        <dbReference type="ARBA" id="ARBA00006498"/>
    </source>
</evidence>
<dbReference type="PANTHER" id="PTHR15336:SF0">
    <property type="entry name" value="CYTOCHROME B-C1 COMPLEX SUBUNIT 6, MITOCHONDRIAL"/>
    <property type="match status" value="1"/>
</dbReference>
<evidence type="ECO:0000256" key="6">
    <source>
        <dbReference type="ARBA" id="ARBA00022982"/>
    </source>
</evidence>
<evidence type="ECO:0000259" key="12">
    <source>
        <dbReference type="Pfam" id="PF02320"/>
    </source>
</evidence>
<accession>A0A1X7TRD9</accession>
<feature type="disulfide bond" evidence="11">
    <location>
        <begin position="43"/>
        <end position="57"/>
    </location>
</feature>
<dbReference type="PANTHER" id="PTHR15336">
    <property type="entry name" value="UBIQUINOL-CYTOCHROME C REDUCTASE COMPLEX 7.8 KDA PROTEIN"/>
    <property type="match status" value="1"/>
</dbReference>
<dbReference type="eggNOG" id="KOG4763">
    <property type="taxonomic scope" value="Eukaryota"/>
</dbReference>
<keyword evidence="9 11" id="KW-1015">Disulfide bond</keyword>
<evidence type="ECO:0000256" key="5">
    <source>
        <dbReference type="ARBA" id="ARBA00022792"/>
    </source>
</evidence>
<gene>
    <name evidence="13" type="primary">100635790</name>
</gene>
<proteinExistence type="inferred from homology"/>
<dbReference type="GO" id="GO:0006122">
    <property type="term" value="P:mitochondrial electron transport, ubiquinol to cytochrome c"/>
    <property type="evidence" value="ECO:0007669"/>
    <property type="project" value="InterPro"/>
</dbReference>
<dbReference type="STRING" id="400682.A0A1X7TRD9"/>
<keyword evidence="7 10" id="KW-0496">Mitochondrion</keyword>
<dbReference type="Gene3D" id="1.10.287.20">
    <property type="entry name" value="Ubiquinol-cytochrome C reductase hinge domain"/>
    <property type="match status" value="1"/>
</dbReference>
<evidence type="ECO:0000256" key="7">
    <source>
        <dbReference type="ARBA" id="ARBA00023128"/>
    </source>
</evidence>
<reference evidence="13" key="2">
    <citation type="submission" date="2017-05" db="UniProtKB">
        <authorList>
            <consortium name="EnsemblMetazoa"/>
        </authorList>
    </citation>
    <scope>IDENTIFICATION</scope>
</reference>
<evidence type="ECO:0000256" key="3">
    <source>
        <dbReference type="ARBA" id="ARBA00022448"/>
    </source>
</evidence>
<comment type="similarity">
    <text evidence="2 10">Belongs to the UQCRH/QCR6 family.</text>
</comment>
<evidence type="ECO:0000256" key="1">
    <source>
        <dbReference type="ARBA" id="ARBA00004137"/>
    </source>
</evidence>
<dbReference type="InterPro" id="IPR036811">
    <property type="entry name" value="Ubol_cytC_Rdtase_hinge_dom_sf"/>
</dbReference>
<evidence type="ECO:0000313" key="13">
    <source>
        <dbReference type="EnsemblMetazoa" id="Aqu2.1.17652_001"/>
    </source>
</evidence>
<dbReference type="Proteomes" id="UP000007879">
    <property type="component" value="Unassembled WGS sequence"/>
</dbReference>
<dbReference type="SUPFAM" id="SSF81531">
    <property type="entry name" value="Non-heme 11 kDa protein of cytochrome bc1 complex (Ubiquinol-cytochrome c reductase)"/>
    <property type="match status" value="1"/>
</dbReference>
<dbReference type="InterPro" id="IPR003422">
    <property type="entry name" value="Cyt_b-c1_6"/>
</dbReference>
<organism evidence="13">
    <name type="scientific">Amphimedon queenslandica</name>
    <name type="common">Sponge</name>
    <dbReference type="NCBI Taxonomy" id="400682"/>
    <lineage>
        <taxon>Eukaryota</taxon>
        <taxon>Metazoa</taxon>
        <taxon>Porifera</taxon>
        <taxon>Demospongiae</taxon>
        <taxon>Heteroscleromorpha</taxon>
        <taxon>Haplosclerida</taxon>
        <taxon>Niphatidae</taxon>
        <taxon>Amphimedon</taxon>
    </lineage>
</organism>
<comment type="subcellular location">
    <subcellularLocation>
        <location evidence="1">Mitochondrion inner membrane</location>
        <topology evidence="1">Peripheral membrane protein</topology>
        <orientation evidence="1">Intermembrane side</orientation>
    </subcellularLocation>
</comment>
<name>A0A1X7TRD9_AMPQE</name>
<feature type="domain" description="Ubiquinol-cytochrome C reductase hinge" evidence="12">
    <location>
        <begin position="20"/>
        <end position="81"/>
    </location>
</feature>